<evidence type="ECO:0000313" key="3">
    <source>
        <dbReference type="Proteomes" id="UP001071777"/>
    </source>
</evidence>
<name>A0ABQ8PA85_9CRYT</name>
<comment type="caution">
    <text evidence="2">The sequence shown here is derived from an EMBL/GenBank/DDBJ whole genome shotgun (WGS) entry which is preliminary data.</text>
</comment>
<protein>
    <submittedName>
        <fullName evidence="2">Uncharacterized protein</fullName>
    </submittedName>
</protein>
<gene>
    <name evidence="2" type="ORF">OJ252_668</name>
</gene>
<evidence type="ECO:0000256" key="1">
    <source>
        <dbReference type="SAM" id="MobiDB-lite"/>
    </source>
</evidence>
<evidence type="ECO:0000313" key="2">
    <source>
        <dbReference type="EMBL" id="KAJ1614338.1"/>
    </source>
</evidence>
<accession>A0ABQ8PA85</accession>
<feature type="region of interest" description="Disordered" evidence="1">
    <location>
        <begin position="151"/>
        <end position="184"/>
    </location>
</feature>
<keyword evidence="3" id="KW-1185">Reference proteome</keyword>
<feature type="compositionally biased region" description="Basic and acidic residues" evidence="1">
    <location>
        <begin position="69"/>
        <end position="79"/>
    </location>
</feature>
<sequence>MNTPTRKNTSELAGDESLLGSYYRLKSFRKLVGNAKKSSARRGGGGDQNFDENAIYTTPIRSSRRINSRRNELGEESHGLESPTATKNGRILVTPNPYIGDDVVEELLNDVLLKYKDRIQIVSFGKQPQVLDEIEDLDAEFNSKLQICESDSNTLTHSESEGPAPQEKTESKESEPASSKPTRKEYFVCRNRPRKVIGGGSGPGPATSSTADKYQVIAENEYWMVVEFPKNSALYRKHNCSRILTQKRVLGAPVSYPAVQSIEGYKALHSELKQLLELSNYCYSPDLF</sequence>
<dbReference type="EMBL" id="JAPCXB010000023">
    <property type="protein sequence ID" value="KAJ1614338.1"/>
    <property type="molecule type" value="Genomic_DNA"/>
</dbReference>
<organism evidence="2 3">
    <name type="scientific">Cryptosporidium canis</name>
    <dbReference type="NCBI Taxonomy" id="195482"/>
    <lineage>
        <taxon>Eukaryota</taxon>
        <taxon>Sar</taxon>
        <taxon>Alveolata</taxon>
        <taxon>Apicomplexa</taxon>
        <taxon>Conoidasida</taxon>
        <taxon>Coccidia</taxon>
        <taxon>Eucoccidiorida</taxon>
        <taxon>Eimeriorina</taxon>
        <taxon>Cryptosporidiidae</taxon>
        <taxon>Cryptosporidium</taxon>
    </lineage>
</organism>
<dbReference type="Proteomes" id="UP001071777">
    <property type="component" value="Unassembled WGS sequence"/>
</dbReference>
<feature type="region of interest" description="Disordered" evidence="1">
    <location>
        <begin position="61"/>
        <end position="90"/>
    </location>
</feature>
<reference evidence="2" key="1">
    <citation type="submission" date="2022-10" db="EMBL/GenBank/DDBJ databases">
        <title>Adaptive evolution leads to modifications in subtelomeric GC content in a zoonotic Cryptosporidium species.</title>
        <authorList>
            <person name="Li J."/>
            <person name="Feng Y."/>
            <person name="Xiao L."/>
        </authorList>
    </citation>
    <scope>NUCLEOTIDE SEQUENCE</scope>
    <source>
        <strain evidence="2">25894</strain>
    </source>
</reference>
<proteinExistence type="predicted"/>